<evidence type="ECO:0000313" key="8">
    <source>
        <dbReference type="Proteomes" id="UP000789390"/>
    </source>
</evidence>
<dbReference type="AlphaFoldDB" id="A0A8J2WIA2"/>
<dbReference type="CDD" id="cd03039">
    <property type="entry name" value="GST_N_Sigma_like"/>
    <property type="match status" value="1"/>
</dbReference>
<dbReference type="InterPro" id="IPR010987">
    <property type="entry name" value="Glutathione-S-Trfase_C-like"/>
</dbReference>
<dbReference type="EC" id="2.5.1.18" evidence="1"/>
<dbReference type="InterPro" id="IPR004046">
    <property type="entry name" value="GST_C"/>
</dbReference>
<feature type="domain" description="GST N-terminal" evidence="5">
    <location>
        <begin position="7"/>
        <end position="84"/>
    </location>
</feature>
<comment type="similarity">
    <text evidence="3">Belongs to the GST superfamily. Sigma family.</text>
</comment>
<dbReference type="PROSITE" id="PS50405">
    <property type="entry name" value="GST_CTER"/>
    <property type="match status" value="1"/>
</dbReference>
<keyword evidence="2" id="KW-0808">Transferase</keyword>
<dbReference type="PROSITE" id="PS50404">
    <property type="entry name" value="GST_NTER"/>
    <property type="match status" value="1"/>
</dbReference>
<comment type="catalytic activity">
    <reaction evidence="4">
        <text>RX + glutathione = an S-substituted glutathione + a halide anion + H(+)</text>
        <dbReference type="Rhea" id="RHEA:16437"/>
        <dbReference type="ChEBI" id="CHEBI:15378"/>
        <dbReference type="ChEBI" id="CHEBI:16042"/>
        <dbReference type="ChEBI" id="CHEBI:17792"/>
        <dbReference type="ChEBI" id="CHEBI:57925"/>
        <dbReference type="ChEBI" id="CHEBI:90779"/>
        <dbReference type="EC" id="2.5.1.18"/>
    </reaction>
</comment>
<dbReference type="Pfam" id="PF02798">
    <property type="entry name" value="GST_N"/>
    <property type="match status" value="1"/>
</dbReference>
<dbReference type="PANTHER" id="PTHR11571">
    <property type="entry name" value="GLUTATHIONE S-TRANSFERASE"/>
    <property type="match status" value="1"/>
</dbReference>
<dbReference type="CDD" id="cd03192">
    <property type="entry name" value="GST_C_Sigma_like"/>
    <property type="match status" value="1"/>
</dbReference>
<reference evidence="7" key="1">
    <citation type="submission" date="2021-11" db="EMBL/GenBank/DDBJ databases">
        <authorList>
            <person name="Schell T."/>
        </authorList>
    </citation>
    <scope>NUCLEOTIDE SEQUENCE</scope>
    <source>
        <strain evidence="7">M5</strain>
    </source>
</reference>
<dbReference type="OrthoDB" id="414243at2759"/>
<protein>
    <recommendedName>
        <fullName evidence="1">glutathione transferase</fullName>
        <ecNumber evidence="1">2.5.1.18</ecNumber>
    </recommendedName>
</protein>
<dbReference type="GO" id="GO:0004364">
    <property type="term" value="F:glutathione transferase activity"/>
    <property type="evidence" value="ECO:0007669"/>
    <property type="project" value="UniProtKB-EC"/>
</dbReference>
<dbReference type="SFLD" id="SFLDG00363">
    <property type="entry name" value="AMPS_(cytGST):_Alpha-__Mu-__Pi"/>
    <property type="match status" value="1"/>
</dbReference>
<dbReference type="Proteomes" id="UP000789390">
    <property type="component" value="Unassembled WGS sequence"/>
</dbReference>
<dbReference type="SFLD" id="SFLDG01205">
    <property type="entry name" value="AMPS.1"/>
    <property type="match status" value="1"/>
</dbReference>
<dbReference type="Gene3D" id="3.40.30.10">
    <property type="entry name" value="Glutaredoxin"/>
    <property type="match status" value="1"/>
</dbReference>
<dbReference type="PANTHER" id="PTHR11571:SF224">
    <property type="entry name" value="HEMATOPOIETIC PROSTAGLANDIN D SYNTHASE"/>
    <property type="match status" value="1"/>
</dbReference>
<dbReference type="GO" id="GO:0006749">
    <property type="term" value="P:glutathione metabolic process"/>
    <property type="evidence" value="ECO:0007669"/>
    <property type="project" value="TreeGrafter"/>
</dbReference>
<evidence type="ECO:0000256" key="4">
    <source>
        <dbReference type="ARBA" id="ARBA00047960"/>
    </source>
</evidence>
<feature type="domain" description="GST C-terminal" evidence="6">
    <location>
        <begin position="86"/>
        <end position="210"/>
    </location>
</feature>
<name>A0A8J2WIA2_9CRUS</name>
<dbReference type="FunFam" id="3.40.30.10:FF:000035">
    <property type="entry name" value="hematopoietic prostaglandin D synthase"/>
    <property type="match status" value="1"/>
</dbReference>
<dbReference type="SUPFAM" id="SSF52833">
    <property type="entry name" value="Thioredoxin-like"/>
    <property type="match status" value="1"/>
</dbReference>
<evidence type="ECO:0000259" key="5">
    <source>
        <dbReference type="PROSITE" id="PS50404"/>
    </source>
</evidence>
<keyword evidence="8" id="KW-1185">Reference proteome</keyword>
<gene>
    <name evidence="7" type="ORF">DGAL_LOCUS2659</name>
</gene>
<dbReference type="GO" id="GO:0004602">
    <property type="term" value="F:glutathione peroxidase activity"/>
    <property type="evidence" value="ECO:0007669"/>
    <property type="project" value="UniProtKB-ARBA"/>
</dbReference>
<evidence type="ECO:0000313" key="7">
    <source>
        <dbReference type="EMBL" id="CAH0100429.1"/>
    </source>
</evidence>
<dbReference type="InterPro" id="IPR040079">
    <property type="entry name" value="Glutathione_S-Trfase"/>
</dbReference>
<evidence type="ECO:0000259" key="6">
    <source>
        <dbReference type="PROSITE" id="PS50405"/>
    </source>
</evidence>
<evidence type="ECO:0000256" key="3">
    <source>
        <dbReference type="ARBA" id="ARBA00038317"/>
    </source>
</evidence>
<dbReference type="InterPro" id="IPR050213">
    <property type="entry name" value="GST_superfamily"/>
</dbReference>
<dbReference type="SUPFAM" id="SSF47616">
    <property type="entry name" value="GST C-terminal domain-like"/>
    <property type="match status" value="1"/>
</dbReference>
<dbReference type="InterPro" id="IPR004045">
    <property type="entry name" value="Glutathione_S-Trfase_N"/>
</dbReference>
<dbReference type="InterPro" id="IPR036282">
    <property type="entry name" value="Glutathione-S-Trfase_C_sf"/>
</dbReference>
<sequence length="210" mass="24201">MSTRRRNEYKLHYFNLKGRGELARLIMVYAKVPYEDIRYEMTEWPQHKAKMPNGQVPVLEWKGQLLSESLAIVRFLARRHNLAGTDDWQWAKIDAVNDHIGNTFNDVRPVFTAGEDQEKKKEAIDVFFKNSVEPLFKSLEKQLEDNGADYIIGNQCTLADLALFNFYDFVAGMFGADRLPNCQHVAALHARIGQVPTIAAWIEKRPVTPY</sequence>
<dbReference type="InterPro" id="IPR036249">
    <property type="entry name" value="Thioredoxin-like_sf"/>
</dbReference>
<organism evidence="7 8">
    <name type="scientific">Daphnia galeata</name>
    <dbReference type="NCBI Taxonomy" id="27404"/>
    <lineage>
        <taxon>Eukaryota</taxon>
        <taxon>Metazoa</taxon>
        <taxon>Ecdysozoa</taxon>
        <taxon>Arthropoda</taxon>
        <taxon>Crustacea</taxon>
        <taxon>Branchiopoda</taxon>
        <taxon>Diplostraca</taxon>
        <taxon>Cladocera</taxon>
        <taxon>Anomopoda</taxon>
        <taxon>Daphniidae</taxon>
        <taxon>Daphnia</taxon>
    </lineage>
</organism>
<dbReference type="SFLD" id="SFLDS00019">
    <property type="entry name" value="Glutathione_Transferase_(cytos"/>
    <property type="match status" value="1"/>
</dbReference>
<dbReference type="EMBL" id="CAKKLH010000035">
    <property type="protein sequence ID" value="CAH0100429.1"/>
    <property type="molecule type" value="Genomic_DNA"/>
</dbReference>
<evidence type="ECO:0000256" key="2">
    <source>
        <dbReference type="ARBA" id="ARBA00022679"/>
    </source>
</evidence>
<dbReference type="Pfam" id="PF14497">
    <property type="entry name" value="GST_C_3"/>
    <property type="match status" value="1"/>
</dbReference>
<accession>A0A8J2WIA2</accession>
<dbReference type="Gene3D" id="1.20.1050.10">
    <property type="match status" value="1"/>
</dbReference>
<dbReference type="FunFam" id="1.20.1050.10:FF:000030">
    <property type="entry name" value="Glutathione S-transferase S1"/>
    <property type="match status" value="1"/>
</dbReference>
<proteinExistence type="inferred from homology"/>
<evidence type="ECO:0000256" key="1">
    <source>
        <dbReference type="ARBA" id="ARBA00012452"/>
    </source>
</evidence>
<comment type="caution">
    <text evidence="7">The sequence shown here is derived from an EMBL/GenBank/DDBJ whole genome shotgun (WGS) entry which is preliminary data.</text>
</comment>